<evidence type="ECO:0000313" key="1">
    <source>
        <dbReference type="EMBL" id="RIM90660.1"/>
    </source>
</evidence>
<dbReference type="RefSeq" id="WP_119555665.1">
    <property type="nucleotide sequence ID" value="NZ_QXUI01000015.1"/>
</dbReference>
<accession>A0AAQ0LXM7</accession>
<dbReference type="Proteomes" id="UP000285579">
    <property type="component" value="Unassembled WGS sequence"/>
</dbReference>
<reference evidence="1 2" key="1">
    <citation type="journal article" date="2016" name="Front. Microbiol.">
        <title>Comprehensive Phylogenetic Analysis of Bovine Non-aureus Staphylococci Species Based on Whole-Genome Sequencing.</title>
        <authorList>
            <person name="Naushad S."/>
            <person name="Barkema H.W."/>
            <person name="Luby C."/>
            <person name="Condas L.A."/>
            <person name="Nobrega D.B."/>
            <person name="Carson D.A."/>
            <person name="De Buck J."/>
        </authorList>
    </citation>
    <scope>NUCLEOTIDE SEQUENCE [LARGE SCALE GENOMIC DNA]</scope>
    <source>
        <strain evidence="1 2">SNUC 1349</strain>
    </source>
</reference>
<name>A0AAQ0LXM7_STAXY</name>
<sequence>MNEKCNEENVYKYDFNEAERISIDCWYDIVILFRSVQWEHTDHAILEHKQYVINCLVDFICELDNFKEEFENTSNKSYLDDLRNALVKLMKNISKKINENDAPIFFETVYEVYKKSARIEN</sequence>
<evidence type="ECO:0000313" key="2">
    <source>
        <dbReference type="Proteomes" id="UP000285579"/>
    </source>
</evidence>
<dbReference type="EMBL" id="QXUI01000015">
    <property type="protein sequence ID" value="RIM90660.1"/>
    <property type="molecule type" value="Genomic_DNA"/>
</dbReference>
<gene>
    <name evidence="1" type="ORF">BU104_13635</name>
</gene>
<comment type="caution">
    <text evidence="1">The sequence shown here is derived from an EMBL/GenBank/DDBJ whole genome shotgun (WGS) entry which is preliminary data.</text>
</comment>
<protein>
    <submittedName>
        <fullName evidence="1">Uncharacterized protein</fullName>
    </submittedName>
</protein>
<dbReference type="AlphaFoldDB" id="A0AAQ0LXM7"/>
<proteinExistence type="predicted"/>
<organism evidence="1 2">
    <name type="scientific">Staphylococcus xylosus</name>
    <dbReference type="NCBI Taxonomy" id="1288"/>
    <lineage>
        <taxon>Bacteria</taxon>
        <taxon>Bacillati</taxon>
        <taxon>Bacillota</taxon>
        <taxon>Bacilli</taxon>
        <taxon>Bacillales</taxon>
        <taxon>Staphylococcaceae</taxon>
        <taxon>Staphylococcus</taxon>
    </lineage>
</organism>